<dbReference type="EMBL" id="WMFA01000003">
    <property type="protein sequence ID" value="MYL71515.1"/>
    <property type="molecule type" value="Genomic_DNA"/>
</dbReference>
<feature type="domain" description="PPM-type phosphatase" evidence="1">
    <location>
        <begin position="24"/>
        <end position="291"/>
    </location>
</feature>
<name>A0A845FD65_9BACI</name>
<reference evidence="2 3" key="1">
    <citation type="submission" date="2019-11" db="EMBL/GenBank/DDBJ databases">
        <title>Genome sequences of 17 halophilic strains isolated from different environments.</title>
        <authorList>
            <person name="Furrow R.E."/>
        </authorList>
    </citation>
    <scope>NUCLEOTIDE SEQUENCE [LARGE SCALE GENOMIC DNA]</scope>
    <source>
        <strain evidence="2 3">SL-4</strain>
    </source>
</reference>
<accession>A0A845FD65</accession>
<dbReference type="SMART" id="SM00332">
    <property type="entry name" value="PP2Cc"/>
    <property type="match status" value="1"/>
</dbReference>
<dbReference type="SUPFAM" id="SSF81606">
    <property type="entry name" value="PP2C-like"/>
    <property type="match status" value="1"/>
</dbReference>
<comment type="caution">
    <text evidence="2">The sequence shown here is derived from an EMBL/GenBank/DDBJ whole genome shotgun (WGS) entry which is preliminary data.</text>
</comment>
<evidence type="ECO:0000313" key="3">
    <source>
        <dbReference type="Proteomes" id="UP000450457"/>
    </source>
</evidence>
<gene>
    <name evidence="2" type="ORF">GLW00_11650</name>
</gene>
<dbReference type="PROSITE" id="PS51746">
    <property type="entry name" value="PPM_2"/>
    <property type="match status" value="1"/>
</dbReference>
<dbReference type="Gene3D" id="3.60.40.10">
    <property type="entry name" value="PPM-type phosphatase domain"/>
    <property type="match status" value="1"/>
</dbReference>
<dbReference type="Proteomes" id="UP000450457">
    <property type="component" value="Unassembled WGS sequence"/>
</dbReference>
<dbReference type="InterPro" id="IPR001932">
    <property type="entry name" value="PPM-type_phosphatase-like_dom"/>
</dbReference>
<protein>
    <submittedName>
        <fullName evidence="2">Serine/threonine protein phosphatase</fullName>
    </submittedName>
</protein>
<proteinExistence type="predicted"/>
<evidence type="ECO:0000313" key="2">
    <source>
        <dbReference type="EMBL" id="MYL71515.1"/>
    </source>
</evidence>
<dbReference type="Pfam" id="PF13672">
    <property type="entry name" value="PP2C_2"/>
    <property type="match status" value="1"/>
</dbReference>
<evidence type="ECO:0000259" key="1">
    <source>
        <dbReference type="PROSITE" id="PS51746"/>
    </source>
</evidence>
<organism evidence="2 3">
    <name type="scientific">Halobacillus litoralis</name>
    <dbReference type="NCBI Taxonomy" id="45668"/>
    <lineage>
        <taxon>Bacteria</taxon>
        <taxon>Bacillati</taxon>
        <taxon>Bacillota</taxon>
        <taxon>Bacilli</taxon>
        <taxon>Bacillales</taxon>
        <taxon>Bacillaceae</taxon>
        <taxon>Halobacillus</taxon>
    </lineage>
</organism>
<dbReference type="AlphaFoldDB" id="A0A845FD65"/>
<sequence length="297" mass="33300">MYRSCGIWNVKRGLGEKGGDQLNVTSVEHIQKKSPVKKECEDAFVLNSQAGIYGVLDGATPLVCFEDEAGHNGAYLAAQIFKAKLDQLSGGEGLAQAVEKANIHLREEMEKYAVQTDLGEERWSTCVAAVEIMNDHIQYVQLGDSMILIEDEEGRFTVLTSDSVKGISERAKQKRAEGRKAGEEIPPESYYDIRMNKLRYNRRLANVEGGYTVANGMPEVMDCLDQGTISRRGVRSLLLISDGLFHPKLSLEEIYHRIREVGLEAYVQELTEHLNKHALHIDDRTAVWIKLKEVPPL</sequence>
<dbReference type="InterPro" id="IPR036457">
    <property type="entry name" value="PPM-type-like_dom_sf"/>
</dbReference>